<keyword evidence="6" id="KW-1185">Reference proteome</keyword>
<dbReference type="FunFam" id="2.60.40.10:FF:002362">
    <property type="entry name" value="CD4-like protein 2"/>
    <property type="match status" value="1"/>
</dbReference>
<evidence type="ECO:0000313" key="5">
    <source>
        <dbReference type="Ensembl" id="ENSLOCP00000008716.1"/>
    </source>
</evidence>
<feature type="domain" description="Ig-like" evidence="4">
    <location>
        <begin position="125"/>
        <end position="183"/>
    </location>
</feature>
<dbReference type="OMA" id="NADSPEW"/>
<protein>
    <recommendedName>
        <fullName evidence="4">Ig-like domain-containing protein</fullName>
    </recommendedName>
</protein>
<feature type="region of interest" description="Disordered" evidence="1">
    <location>
        <begin position="60"/>
        <end position="84"/>
    </location>
</feature>
<dbReference type="Bgee" id="ENSLOCG00000007201">
    <property type="expression patterns" value="Expressed in bone element and 13 other cell types or tissues"/>
</dbReference>
<organism evidence="5 6">
    <name type="scientific">Lepisosteus oculatus</name>
    <name type="common">Spotted gar</name>
    <dbReference type="NCBI Taxonomy" id="7918"/>
    <lineage>
        <taxon>Eukaryota</taxon>
        <taxon>Metazoa</taxon>
        <taxon>Chordata</taxon>
        <taxon>Craniata</taxon>
        <taxon>Vertebrata</taxon>
        <taxon>Euteleostomi</taxon>
        <taxon>Actinopterygii</taxon>
        <taxon>Neopterygii</taxon>
        <taxon>Holostei</taxon>
        <taxon>Semionotiformes</taxon>
        <taxon>Lepisosteidae</taxon>
        <taxon>Lepisosteus</taxon>
    </lineage>
</organism>
<reference evidence="5" key="2">
    <citation type="submission" date="2025-08" db="UniProtKB">
        <authorList>
            <consortium name="Ensembl"/>
        </authorList>
    </citation>
    <scope>IDENTIFICATION</scope>
</reference>
<dbReference type="Gene3D" id="2.60.40.10">
    <property type="entry name" value="Immunoglobulins"/>
    <property type="match status" value="3"/>
</dbReference>
<keyword evidence="3" id="KW-0732">Signal</keyword>
<dbReference type="GeneTree" id="ENSGT00510000054197"/>
<feature type="domain" description="Ig-like" evidence="4">
    <location>
        <begin position="194"/>
        <end position="299"/>
    </location>
</feature>
<dbReference type="eggNOG" id="KOG4222">
    <property type="taxonomic scope" value="Eukaryota"/>
</dbReference>
<dbReference type="Ensembl" id="ENSLOCT00000008726.1">
    <property type="protein sequence ID" value="ENSLOCP00000008716.1"/>
    <property type="gene ID" value="ENSLOCG00000007201.1"/>
</dbReference>
<name>W5MK07_LEPOC</name>
<dbReference type="EMBL" id="AHAT01034806">
    <property type="status" value="NOT_ANNOTATED_CDS"/>
    <property type="molecule type" value="Genomic_DNA"/>
</dbReference>
<feature type="chain" id="PRO_5004866185" description="Ig-like domain-containing protein" evidence="3">
    <location>
        <begin position="22"/>
        <end position="413"/>
    </location>
</feature>
<dbReference type="InterPro" id="IPR013783">
    <property type="entry name" value="Ig-like_fold"/>
</dbReference>
<reference evidence="6" key="1">
    <citation type="submission" date="2011-12" db="EMBL/GenBank/DDBJ databases">
        <title>The Draft Genome of Lepisosteus oculatus.</title>
        <authorList>
            <consortium name="The Broad Institute Genome Assembly &amp; Analysis Group"/>
            <consortium name="Computational R&amp;D Group"/>
            <consortium name="and Sequencing Platform"/>
            <person name="Di Palma F."/>
            <person name="Alfoldi J."/>
            <person name="Johnson J."/>
            <person name="Berlin A."/>
            <person name="Gnerre S."/>
            <person name="Jaffe D."/>
            <person name="MacCallum I."/>
            <person name="Young S."/>
            <person name="Walker B.J."/>
            <person name="Lander E.S."/>
            <person name="Lindblad-Toh K."/>
        </authorList>
    </citation>
    <scope>NUCLEOTIDE SEQUENCE [LARGE SCALE GENOMIC DNA]</scope>
</reference>
<evidence type="ECO:0000256" key="1">
    <source>
        <dbReference type="SAM" id="MobiDB-lite"/>
    </source>
</evidence>
<dbReference type="InterPro" id="IPR003599">
    <property type="entry name" value="Ig_sub"/>
</dbReference>
<reference evidence="5" key="3">
    <citation type="submission" date="2025-09" db="UniProtKB">
        <authorList>
            <consortium name="Ensembl"/>
        </authorList>
    </citation>
    <scope>IDENTIFICATION</scope>
</reference>
<evidence type="ECO:0000259" key="4">
    <source>
        <dbReference type="PROSITE" id="PS50835"/>
    </source>
</evidence>
<evidence type="ECO:0000313" key="6">
    <source>
        <dbReference type="Proteomes" id="UP000018468"/>
    </source>
</evidence>
<dbReference type="Proteomes" id="UP000018468">
    <property type="component" value="Linkage group LG26"/>
</dbReference>
<evidence type="ECO:0000256" key="2">
    <source>
        <dbReference type="SAM" id="Phobius"/>
    </source>
</evidence>
<dbReference type="SMART" id="SM00408">
    <property type="entry name" value="IGc2"/>
    <property type="match status" value="3"/>
</dbReference>
<keyword evidence="2" id="KW-0472">Membrane</keyword>
<sequence length="413" mass="46356">LKCCVHVCFTLSSSLCAPCTGENSRSLDLPCSSSHLKSTSWKYSSNGNDYRLIFTIDKSGSQRKGKGHQFPAQGRAKPGGRGLQISPVKKNDSGWYMCEQDQKQLVTHRLLIIEVFTKPEGPFLQNTNVTMHCQVGGRTSEKLKWLSPNGAEEGEGTVEISKISPAHTGNWKCEITDVKKYVETLNIDVLGMNPQPLSKQTAKQGDNVFLPCLLSSPLSYTFRSLNFIRGGWMKDDKPLLDLYVQIGTHMSWNATMFKEIEYPKVNDLKTNLSISLIKVKPQQSGIYNCYLRFKEGTITSTIVLKVEGAPGGTGDTSHSMFGLNMNLWVLVSIAIGSVVLIILIIVAIILLLRKKRLKKRMRKRRSQRQPLTARDYCQCNRYCVASTSSRRFYSVCMHYSAFTLLCCCKFLYG</sequence>
<dbReference type="SUPFAM" id="SSF48726">
    <property type="entry name" value="Immunoglobulin"/>
    <property type="match status" value="3"/>
</dbReference>
<dbReference type="PROSITE" id="PS50835">
    <property type="entry name" value="IG_LIKE"/>
    <property type="match status" value="2"/>
</dbReference>
<dbReference type="HOGENOM" id="CLU_666577_0_0_1"/>
<dbReference type="InterPro" id="IPR036179">
    <property type="entry name" value="Ig-like_dom_sf"/>
</dbReference>
<dbReference type="AlphaFoldDB" id="W5MK07"/>
<feature type="transmembrane region" description="Helical" evidence="2">
    <location>
        <begin position="327"/>
        <end position="352"/>
    </location>
</feature>
<dbReference type="STRING" id="7918.ENSLOCP00000008716"/>
<dbReference type="PANTHER" id="PTHR11422">
    <property type="entry name" value="T-CELL SURFACE GLYCOPROTEIN CD4"/>
    <property type="match status" value="1"/>
</dbReference>
<dbReference type="InterPro" id="IPR007110">
    <property type="entry name" value="Ig-like_dom"/>
</dbReference>
<keyword evidence="2" id="KW-0812">Transmembrane</keyword>
<feature type="signal peptide" evidence="3">
    <location>
        <begin position="1"/>
        <end position="21"/>
    </location>
</feature>
<evidence type="ECO:0000256" key="3">
    <source>
        <dbReference type="SAM" id="SignalP"/>
    </source>
</evidence>
<dbReference type="SMART" id="SM00409">
    <property type="entry name" value="IG"/>
    <property type="match status" value="3"/>
</dbReference>
<proteinExistence type="predicted"/>
<accession>W5MK07</accession>
<dbReference type="PANTHER" id="PTHR11422:SF6">
    <property type="entry name" value="HEMICENTIN-1 ISOFORM X1"/>
    <property type="match status" value="1"/>
</dbReference>
<dbReference type="InParanoid" id="W5MK07"/>
<dbReference type="InterPro" id="IPR003598">
    <property type="entry name" value="Ig_sub2"/>
</dbReference>
<keyword evidence="2" id="KW-1133">Transmembrane helix</keyword>